<dbReference type="Pfam" id="PF00573">
    <property type="entry name" value="Ribosomal_L4"/>
    <property type="match status" value="1"/>
</dbReference>
<reference evidence="7 8" key="1">
    <citation type="journal article" date="2015" name="Nature">
        <title>rRNA introns, odd ribosomes, and small enigmatic genomes across a large radiation of phyla.</title>
        <authorList>
            <person name="Brown C.T."/>
            <person name="Hug L.A."/>
            <person name="Thomas B.C."/>
            <person name="Sharon I."/>
            <person name="Castelle C.J."/>
            <person name="Singh A."/>
            <person name="Wilkins M.J."/>
            <person name="Williams K.H."/>
            <person name="Banfield J.F."/>
        </authorList>
    </citation>
    <scope>NUCLEOTIDE SEQUENCE [LARGE SCALE GENOMIC DNA]</scope>
</reference>
<dbReference type="PATRIC" id="fig|1618608.3.peg.147"/>
<evidence type="ECO:0000313" key="7">
    <source>
        <dbReference type="EMBL" id="KKW21317.1"/>
    </source>
</evidence>
<dbReference type="Gene3D" id="3.40.1370.10">
    <property type="match status" value="1"/>
</dbReference>
<proteinExistence type="inferred from homology"/>
<feature type="region of interest" description="Disordered" evidence="6">
    <location>
        <begin position="41"/>
        <end position="85"/>
    </location>
</feature>
<dbReference type="InterPro" id="IPR023574">
    <property type="entry name" value="Ribosomal_uL4_dom_sf"/>
</dbReference>
<dbReference type="AlphaFoldDB" id="A0A0G1Z1W0"/>
<dbReference type="GO" id="GO:0005840">
    <property type="term" value="C:ribosome"/>
    <property type="evidence" value="ECO:0007669"/>
    <property type="project" value="UniProtKB-KW"/>
</dbReference>
<comment type="subunit">
    <text evidence="5">Part of the 50S ribosomal subunit.</text>
</comment>
<keyword evidence="5" id="KW-0699">rRNA-binding</keyword>
<dbReference type="PANTHER" id="PTHR10746">
    <property type="entry name" value="50S RIBOSOMAL PROTEIN L4"/>
    <property type="match status" value="1"/>
</dbReference>
<evidence type="ECO:0000256" key="5">
    <source>
        <dbReference type="HAMAP-Rule" id="MF_01328"/>
    </source>
</evidence>
<comment type="similarity">
    <text evidence="1 5">Belongs to the universal ribosomal protein uL4 family.</text>
</comment>
<dbReference type="InterPro" id="IPR013005">
    <property type="entry name" value="Ribosomal_uL4-like"/>
</dbReference>
<dbReference type="SUPFAM" id="SSF52166">
    <property type="entry name" value="Ribosomal protein L4"/>
    <property type="match status" value="1"/>
</dbReference>
<comment type="function">
    <text evidence="5">One of the primary rRNA binding proteins, this protein initially binds near the 5'-end of the 23S rRNA. It is important during the early stages of 50S assembly. It makes multiple contacts with different domains of the 23S rRNA in the assembled 50S subunit and ribosome.</text>
</comment>
<dbReference type="HAMAP" id="MF_01328_B">
    <property type="entry name" value="Ribosomal_uL4_B"/>
    <property type="match status" value="1"/>
</dbReference>
<gene>
    <name evidence="5" type="primary">rplD</name>
    <name evidence="7" type="ORF">UY61_C0009G0012</name>
</gene>
<evidence type="ECO:0000256" key="1">
    <source>
        <dbReference type="ARBA" id="ARBA00010528"/>
    </source>
</evidence>
<comment type="function">
    <text evidence="5">Forms part of the polypeptide exit tunnel.</text>
</comment>
<organism evidence="7 8">
    <name type="scientific">Candidatus Adlerbacteria bacterium GW2011_GWC1_50_9</name>
    <dbReference type="NCBI Taxonomy" id="1618608"/>
    <lineage>
        <taxon>Bacteria</taxon>
        <taxon>Candidatus Adleribacteriota</taxon>
    </lineage>
</organism>
<dbReference type="GO" id="GO:0003735">
    <property type="term" value="F:structural constituent of ribosome"/>
    <property type="evidence" value="ECO:0007669"/>
    <property type="project" value="InterPro"/>
</dbReference>
<dbReference type="EMBL" id="LCQQ01000009">
    <property type="protein sequence ID" value="KKW21317.1"/>
    <property type="molecule type" value="Genomic_DNA"/>
</dbReference>
<protein>
    <recommendedName>
        <fullName evidence="4 5">Large ribosomal subunit protein uL4</fullName>
    </recommendedName>
</protein>
<dbReference type="GO" id="GO:1990904">
    <property type="term" value="C:ribonucleoprotein complex"/>
    <property type="evidence" value="ECO:0007669"/>
    <property type="project" value="UniProtKB-KW"/>
</dbReference>
<name>A0A0G1Z1W0_9BACT</name>
<dbReference type="PANTHER" id="PTHR10746:SF6">
    <property type="entry name" value="LARGE RIBOSOMAL SUBUNIT PROTEIN UL4M"/>
    <property type="match status" value="1"/>
</dbReference>
<dbReference type="InterPro" id="IPR002136">
    <property type="entry name" value="Ribosomal_uL4"/>
</dbReference>
<keyword evidence="2 5" id="KW-0689">Ribosomal protein</keyword>
<feature type="compositionally biased region" description="Basic residues" evidence="6">
    <location>
        <begin position="59"/>
        <end position="76"/>
    </location>
</feature>
<evidence type="ECO:0000256" key="2">
    <source>
        <dbReference type="ARBA" id="ARBA00022980"/>
    </source>
</evidence>
<evidence type="ECO:0000256" key="3">
    <source>
        <dbReference type="ARBA" id="ARBA00023274"/>
    </source>
</evidence>
<keyword evidence="3 5" id="KW-0687">Ribonucleoprotein</keyword>
<sequence>MEFPVYNKDGKEVGKASLSDAVFGLKWNSDLVHQVVIGQAANQRQGTAHAKGRSEVRGGGRKPWKQKGTGRARHGSIRSPLWKGGGVTHGPLAEKNYEKKINRRMAKKALFTVLSQKARENEILILDDLSIPEAKTKRAAEFFSNFANASRKKILKGNGVLVLTHGKDDVAYRAIRNLPYAAVSEARNINARAALEYTYIFMPRAAAEAFKK</sequence>
<evidence type="ECO:0000256" key="4">
    <source>
        <dbReference type="ARBA" id="ARBA00035244"/>
    </source>
</evidence>
<dbReference type="Proteomes" id="UP000034201">
    <property type="component" value="Unassembled WGS sequence"/>
</dbReference>
<evidence type="ECO:0000313" key="8">
    <source>
        <dbReference type="Proteomes" id="UP000034201"/>
    </source>
</evidence>
<evidence type="ECO:0000256" key="6">
    <source>
        <dbReference type="SAM" id="MobiDB-lite"/>
    </source>
</evidence>
<comment type="caution">
    <text evidence="7">The sequence shown here is derived from an EMBL/GenBank/DDBJ whole genome shotgun (WGS) entry which is preliminary data.</text>
</comment>
<dbReference type="GO" id="GO:0006412">
    <property type="term" value="P:translation"/>
    <property type="evidence" value="ECO:0007669"/>
    <property type="project" value="UniProtKB-UniRule"/>
</dbReference>
<dbReference type="GO" id="GO:0019843">
    <property type="term" value="F:rRNA binding"/>
    <property type="evidence" value="ECO:0007669"/>
    <property type="project" value="UniProtKB-UniRule"/>
</dbReference>
<accession>A0A0G1Z1W0</accession>
<dbReference type="NCBIfam" id="TIGR03953">
    <property type="entry name" value="rplD_bact"/>
    <property type="match status" value="1"/>
</dbReference>
<keyword evidence="5" id="KW-0694">RNA-binding</keyword>